<dbReference type="PANTHER" id="PTHR44591:SF14">
    <property type="entry name" value="PROTEIN PILG"/>
    <property type="match status" value="1"/>
</dbReference>
<dbReference type="EMBL" id="MEUG01000001">
    <property type="protein sequence ID" value="OGC28143.1"/>
    <property type="molecule type" value="Genomic_DNA"/>
</dbReference>
<dbReference type="PANTHER" id="PTHR44591">
    <property type="entry name" value="STRESS RESPONSE REGULATOR PROTEIN 1"/>
    <property type="match status" value="1"/>
</dbReference>
<evidence type="ECO:0000256" key="2">
    <source>
        <dbReference type="ARBA" id="ARBA00023012"/>
    </source>
</evidence>
<dbReference type="PROSITE" id="PS50110">
    <property type="entry name" value="RESPONSE_REGULATORY"/>
    <property type="match status" value="1"/>
</dbReference>
<comment type="caution">
    <text evidence="6">The sequence shown here is derived from an EMBL/GenBank/DDBJ whole genome shotgun (WGS) entry which is preliminary data.</text>
</comment>
<evidence type="ECO:0000256" key="1">
    <source>
        <dbReference type="ARBA" id="ARBA00022553"/>
    </source>
</evidence>
<dbReference type="AlphaFoldDB" id="A0A1F4T7S4"/>
<evidence type="ECO:0000313" key="7">
    <source>
        <dbReference type="Proteomes" id="UP000178602"/>
    </source>
</evidence>
<evidence type="ECO:0000313" key="6">
    <source>
        <dbReference type="EMBL" id="OGC28143.1"/>
    </source>
</evidence>
<accession>A0A1F4T7S4</accession>
<evidence type="ECO:0000256" key="4">
    <source>
        <dbReference type="SAM" id="Coils"/>
    </source>
</evidence>
<dbReference type="InterPro" id="IPR001789">
    <property type="entry name" value="Sig_transdc_resp-reg_receiver"/>
</dbReference>
<dbReference type="Proteomes" id="UP000178602">
    <property type="component" value="Unassembled WGS sequence"/>
</dbReference>
<feature type="coiled-coil region" evidence="4">
    <location>
        <begin position="149"/>
        <end position="207"/>
    </location>
</feature>
<proteinExistence type="predicted"/>
<organism evidence="6 7">
    <name type="scientific">candidate division WOR-1 bacterium RIFOXYC12_FULL_54_18</name>
    <dbReference type="NCBI Taxonomy" id="1802584"/>
    <lineage>
        <taxon>Bacteria</taxon>
        <taxon>Bacillati</taxon>
        <taxon>Saganbacteria</taxon>
    </lineage>
</organism>
<evidence type="ECO:0000259" key="5">
    <source>
        <dbReference type="PROSITE" id="PS50110"/>
    </source>
</evidence>
<dbReference type="GO" id="GO:0000160">
    <property type="term" value="P:phosphorelay signal transduction system"/>
    <property type="evidence" value="ECO:0007669"/>
    <property type="project" value="UniProtKB-KW"/>
</dbReference>
<evidence type="ECO:0000256" key="3">
    <source>
        <dbReference type="PROSITE-ProRule" id="PRU00169"/>
    </source>
</evidence>
<protein>
    <recommendedName>
        <fullName evidence="5">Response regulatory domain-containing protein</fullName>
    </recommendedName>
</protein>
<keyword evidence="1 3" id="KW-0597">Phosphoprotein</keyword>
<dbReference type="SUPFAM" id="SSF52172">
    <property type="entry name" value="CheY-like"/>
    <property type="match status" value="1"/>
</dbReference>
<dbReference type="InterPro" id="IPR011006">
    <property type="entry name" value="CheY-like_superfamily"/>
</dbReference>
<dbReference type="InterPro" id="IPR050595">
    <property type="entry name" value="Bact_response_regulator"/>
</dbReference>
<name>A0A1F4T7S4_UNCSA</name>
<gene>
    <name evidence="6" type="ORF">A3K49_04050</name>
</gene>
<sequence length="208" mass="23644">MKVLTVDDNKQNLYLLETILKSGGYEVVSANNGEEALAILRQEPVGLIISDILMPKMDGFQLCLKCKENEKLKNIPFILATSSYTDKSDEQFSLKLGADGFIMWPMGPAETLKAVNEVLEKIKKEGVVPHRALDASSVEFLKGYNERVVRQLESKMMELEADITKRKKVEEELKKRLGELEVFYKSAMDREDMILELKNKVKGLENKN</sequence>
<feature type="modified residue" description="4-aspartylphosphate" evidence="3">
    <location>
        <position position="51"/>
    </location>
</feature>
<dbReference type="SMART" id="SM00448">
    <property type="entry name" value="REC"/>
    <property type="match status" value="1"/>
</dbReference>
<feature type="domain" description="Response regulatory" evidence="5">
    <location>
        <begin position="2"/>
        <end position="119"/>
    </location>
</feature>
<reference evidence="6 7" key="1">
    <citation type="journal article" date="2016" name="Nat. Commun.">
        <title>Thousands of microbial genomes shed light on interconnected biogeochemical processes in an aquifer system.</title>
        <authorList>
            <person name="Anantharaman K."/>
            <person name="Brown C.T."/>
            <person name="Hug L.A."/>
            <person name="Sharon I."/>
            <person name="Castelle C.J."/>
            <person name="Probst A.J."/>
            <person name="Thomas B.C."/>
            <person name="Singh A."/>
            <person name="Wilkins M.J."/>
            <person name="Karaoz U."/>
            <person name="Brodie E.L."/>
            <person name="Williams K.H."/>
            <person name="Hubbard S.S."/>
            <person name="Banfield J.F."/>
        </authorList>
    </citation>
    <scope>NUCLEOTIDE SEQUENCE [LARGE SCALE GENOMIC DNA]</scope>
</reference>
<keyword evidence="2" id="KW-0902">Two-component regulatory system</keyword>
<dbReference type="Gene3D" id="3.40.50.2300">
    <property type="match status" value="1"/>
</dbReference>
<keyword evidence="4" id="KW-0175">Coiled coil</keyword>
<dbReference type="Pfam" id="PF00072">
    <property type="entry name" value="Response_reg"/>
    <property type="match status" value="1"/>
</dbReference>